<organism evidence="1 2">
    <name type="scientific">Protopolystoma xenopodis</name>
    <dbReference type="NCBI Taxonomy" id="117903"/>
    <lineage>
        <taxon>Eukaryota</taxon>
        <taxon>Metazoa</taxon>
        <taxon>Spiralia</taxon>
        <taxon>Lophotrochozoa</taxon>
        <taxon>Platyhelminthes</taxon>
        <taxon>Monogenea</taxon>
        <taxon>Polyopisthocotylea</taxon>
        <taxon>Polystomatidea</taxon>
        <taxon>Polystomatidae</taxon>
        <taxon>Protopolystoma</taxon>
    </lineage>
</organism>
<comment type="caution">
    <text evidence="1">The sequence shown here is derived from an EMBL/GenBank/DDBJ whole genome shotgun (WGS) entry which is preliminary data.</text>
</comment>
<sequence length="56" mass="5999">MAFTAGIEGTGLHGALMVLDPSFTATRLIKLLRLPPTLPAAAFLNDRLQALIRPAR</sequence>
<dbReference type="OrthoDB" id="2132119at2759"/>
<proteinExistence type="predicted"/>
<dbReference type="AlphaFoldDB" id="A0A3S5A826"/>
<gene>
    <name evidence="1" type="ORF">PXEA_LOCUS23688</name>
</gene>
<evidence type="ECO:0000313" key="2">
    <source>
        <dbReference type="Proteomes" id="UP000784294"/>
    </source>
</evidence>
<evidence type="ECO:0000313" key="1">
    <source>
        <dbReference type="EMBL" id="VEL30248.1"/>
    </source>
</evidence>
<dbReference type="EMBL" id="CAAALY010110687">
    <property type="protein sequence ID" value="VEL30248.1"/>
    <property type="molecule type" value="Genomic_DNA"/>
</dbReference>
<name>A0A3S5A826_9PLAT</name>
<dbReference type="Gene3D" id="1.10.150.50">
    <property type="entry name" value="Transcription Factor, Ets-1"/>
    <property type="match status" value="1"/>
</dbReference>
<keyword evidence="2" id="KW-1185">Reference proteome</keyword>
<accession>A0A3S5A826</accession>
<reference evidence="1" key="1">
    <citation type="submission" date="2018-11" db="EMBL/GenBank/DDBJ databases">
        <authorList>
            <consortium name="Pathogen Informatics"/>
        </authorList>
    </citation>
    <scope>NUCLEOTIDE SEQUENCE</scope>
</reference>
<dbReference type="Proteomes" id="UP000784294">
    <property type="component" value="Unassembled WGS sequence"/>
</dbReference>
<protein>
    <submittedName>
        <fullName evidence="1">Uncharacterized protein</fullName>
    </submittedName>
</protein>
<dbReference type="InterPro" id="IPR013761">
    <property type="entry name" value="SAM/pointed_sf"/>
</dbReference>